<name>A0A0G0VM98_9BACT</name>
<keyword evidence="4 6" id="KW-1133">Transmembrane helix</keyword>
<dbReference type="PANTHER" id="PTHR30093">
    <property type="entry name" value="GENERAL SECRETION PATHWAY PROTEIN G"/>
    <property type="match status" value="1"/>
</dbReference>
<dbReference type="GO" id="GO:0015628">
    <property type="term" value="P:protein secretion by the type II secretion system"/>
    <property type="evidence" value="ECO:0007669"/>
    <property type="project" value="InterPro"/>
</dbReference>
<dbReference type="GO" id="GO:0015627">
    <property type="term" value="C:type II protein secretion system complex"/>
    <property type="evidence" value="ECO:0007669"/>
    <property type="project" value="InterPro"/>
</dbReference>
<feature type="transmembrane region" description="Helical" evidence="6">
    <location>
        <begin position="156"/>
        <end position="177"/>
    </location>
</feature>
<reference evidence="8 9" key="1">
    <citation type="journal article" date="2015" name="Nature">
        <title>rRNA introns, odd ribosomes, and small enigmatic genomes across a large radiation of phyla.</title>
        <authorList>
            <person name="Brown C.T."/>
            <person name="Hug L.A."/>
            <person name="Thomas B.C."/>
            <person name="Sharon I."/>
            <person name="Castelle C.J."/>
            <person name="Singh A."/>
            <person name="Wilkins M.J."/>
            <person name="Williams K.H."/>
            <person name="Banfield J.F."/>
        </authorList>
    </citation>
    <scope>NUCLEOTIDE SEQUENCE [LARGE SCALE GENOMIC DNA]</scope>
</reference>
<evidence type="ECO:0000256" key="3">
    <source>
        <dbReference type="ARBA" id="ARBA00022692"/>
    </source>
</evidence>
<dbReference type="Proteomes" id="UP000034013">
    <property type="component" value="Unassembled WGS sequence"/>
</dbReference>
<dbReference type="InterPro" id="IPR013545">
    <property type="entry name" value="T2SS_protein-GspG_C"/>
</dbReference>
<dbReference type="PATRIC" id="fig|1618562.3.peg.670"/>
<keyword evidence="5 6" id="KW-0472">Membrane</keyword>
<dbReference type="GO" id="GO:0016020">
    <property type="term" value="C:membrane"/>
    <property type="evidence" value="ECO:0007669"/>
    <property type="project" value="UniProtKB-SubCell"/>
</dbReference>
<dbReference type="InterPro" id="IPR045584">
    <property type="entry name" value="Pilin-like"/>
</dbReference>
<evidence type="ECO:0000256" key="2">
    <source>
        <dbReference type="ARBA" id="ARBA00022481"/>
    </source>
</evidence>
<evidence type="ECO:0000256" key="5">
    <source>
        <dbReference type="ARBA" id="ARBA00023136"/>
    </source>
</evidence>
<dbReference type="PANTHER" id="PTHR30093:SF44">
    <property type="entry name" value="TYPE II SECRETION SYSTEM CORE PROTEIN G"/>
    <property type="match status" value="1"/>
</dbReference>
<dbReference type="Pfam" id="PF08334">
    <property type="entry name" value="T2SSG"/>
    <property type="match status" value="1"/>
</dbReference>
<evidence type="ECO:0000256" key="4">
    <source>
        <dbReference type="ARBA" id="ARBA00022989"/>
    </source>
</evidence>
<evidence type="ECO:0000256" key="1">
    <source>
        <dbReference type="ARBA" id="ARBA00004167"/>
    </source>
</evidence>
<evidence type="ECO:0000256" key="6">
    <source>
        <dbReference type="SAM" id="Phobius"/>
    </source>
</evidence>
<dbReference type="InterPro" id="IPR012902">
    <property type="entry name" value="N_methyl_site"/>
</dbReference>
<dbReference type="PROSITE" id="PS00409">
    <property type="entry name" value="PROKAR_NTER_METHYL"/>
    <property type="match status" value="1"/>
</dbReference>
<proteinExistence type="predicted"/>
<dbReference type="SUPFAM" id="SSF54523">
    <property type="entry name" value="Pili subunits"/>
    <property type="match status" value="2"/>
</dbReference>
<dbReference type="PRINTS" id="PR00813">
    <property type="entry name" value="BCTERIALGSPG"/>
</dbReference>
<keyword evidence="3 6" id="KW-0812">Transmembrane</keyword>
<dbReference type="NCBIfam" id="TIGR02532">
    <property type="entry name" value="IV_pilin_GFxxxE"/>
    <property type="match status" value="2"/>
</dbReference>
<dbReference type="Gene3D" id="3.30.700.10">
    <property type="entry name" value="Glycoprotein, Type 4 Pilin"/>
    <property type="match status" value="2"/>
</dbReference>
<organism evidence="8 9">
    <name type="scientific">Candidatus Woesebacteria bacterium GW2011_GWA2_40_7</name>
    <dbReference type="NCBI Taxonomy" id="1618562"/>
    <lineage>
        <taxon>Bacteria</taxon>
        <taxon>Candidatus Woeseibacteriota</taxon>
    </lineage>
</organism>
<sequence length="289" mass="31156">MNEERRTKNLGFTLIELLVVISIIGILAALSLASFTTAQRQGRDTQRKSDLKQFQSSLESYANKNNTFYPSRPDASGIGAATTLCSDLSMTGCPSDPSKTDTSGFYVYKYQSDGTVSVGTALGIQYVFIMKISNYTRQASASKFQITNSGFTLIELLVTISIIGILIGLSVFGLQGARQSARDSRRKADLEQIRSAVEIYKADCNKYPLSLGSVLKGDGTSTTSCLDSNIYLSSVPVDPISPNNDYKYYSADGTAYELCAALEQGGTTVTCEESSSCGTSTCNYKVTNP</sequence>
<accession>A0A0G0VM98</accession>
<feature type="transmembrane region" description="Helical" evidence="6">
    <location>
        <begin position="12"/>
        <end position="35"/>
    </location>
</feature>
<feature type="domain" description="Type II secretion system protein GspG C-terminal" evidence="7">
    <location>
        <begin position="178"/>
        <end position="260"/>
    </location>
</feature>
<comment type="caution">
    <text evidence="8">The sequence shown here is derived from an EMBL/GenBank/DDBJ whole genome shotgun (WGS) entry which is preliminary data.</text>
</comment>
<dbReference type="EMBL" id="LBZO01000033">
    <property type="protein sequence ID" value="KKR73015.1"/>
    <property type="molecule type" value="Genomic_DNA"/>
</dbReference>
<keyword evidence="2" id="KW-0488">Methylation</keyword>
<evidence type="ECO:0000313" key="9">
    <source>
        <dbReference type="Proteomes" id="UP000034013"/>
    </source>
</evidence>
<evidence type="ECO:0000313" key="8">
    <source>
        <dbReference type="EMBL" id="KKR73015.1"/>
    </source>
</evidence>
<protein>
    <recommendedName>
        <fullName evidence="7">Type II secretion system protein GspG C-terminal domain-containing protein</fullName>
    </recommendedName>
</protein>
<dbReference type="InterPro" id="IPR000983">
    <property type="entry name" value="Bac_GSPG_pilin"/>
</dbReference>
<dbReference type="Pfam" id="PF07963">
    <property type="entry name" value="N_methyl"/>
    <property type="match status" value="2"/>
</dbReference>
<comment type="subcellular location">
    <subcellularLocation>
        <location evidence="1">Membrane</location>
        <topology evidence="1">Single-pass membrane protein</topology>
    </subcellularLocation>
</comment>
<evidence type="ECO:0000259" key="7">
    <source>
        <dbReference type="Pfam" id="PF08334"/>
    </source>
</evidence>
<dbReference type="AlphaFoldDB" id="A0A0G0VM98"/>
<gene>
    <name evidence="8" type="ORF">UU16_C0033G0011</name>
</gene>